<reference evidence="1 2" key="1">
    <citation type="submission" date="2016-10" db="EMBL/GenBank/DDBJ databases">
        <authorList>
            <person name="de Groot N.N."/>
        </authorList>
    </citation>
    <scope>NUCLEOTIDE SEQUENCE [LARGE SCALE GENOMIC DNA]</scope>
    <source>
        <strain evidence="1 2">TC2-24</strain>
    </source>
</reference>
<dbReference type="Proteomes" id="UP000199373">
    <property type="component" value="Unassembled WGS sequence"/>
</dbReference>
<sequence>MDKRKMTIRIGRNSLSFTMLDATDTERPIIYEPYIVKGGISMAANLREAFKTASLTAADMRRVQVLLDTPSMLVPIEQFEEEEKEVLFNHAFPAGQEPRVVLHNVLPDLKAVCLFAINKDLRGVICDRYDDVQFIHAMAPVWHHLHQRSFTGHRNKLYGCFHDRQLDVFCFQQNRFKFCNSFEASHAHDAVYFILNVWKQLRLEAEHDELHIVGDIPEQEWMIAELKKYLHKTYVINPAADFLQAPATKIKDMPYDLMTLLVRGR</sequence>
<evidence type="ECO:0000313" key="1">
    <source>
        <dbReference type="EMBL" id="SEW07513.1"/>
    </source>
</evidence>
<evidence type="ECO:0008006" key="3">
    <source>
        <dbReference type="Google" id="ProtNLM"/>
    </source>
</evidence>
<evidence type="ECO:0000313" key="2">
    <source>
        <dbReference type="Proteomes" id="UP000199373"/>
    </source>
</evidence>
<dbReference type="CDD" id="cd24013">
    <property type="entry name" value="ASKHA_ATPase_BT3980-like"/>
    <property type="match status" value="1"/>
</dbReference>
<dbReference type="AlphaFoldDB" id="A0A1I0P0Q4"/>
<dbReference type="Gene3D" id="3.30.420.250">
    <property type="match status" value="1"/>
</dbReference>
<accession>A0A1I0P0Q4</accession>
<gene>
    <name evidence="1" type="ORF">SAMN04487850_1489</name>
</gene>
<dbReference type="Gene3D" id="3.30.420.260">
    <property type="match status" value="1"/>
</dbReference>
<dbReference type="Pfam" id="PF12864">
    <property type="entry name" value="DUF3822"/>
    <property type="match status" value="1"/>
</dbReference>
<organism evidence="1 2">
    <name type="scientific">Prevotella aff. ruminicola Tc2-24</name>
    <dbReference type="NCBI Taxonomy" id="81582"/>
    <lineage>
        <taxon>Bacteria</taxon>
        <taxon>Pseudomonadati</taxon>
        <taxon>Bacteroidota</taxon>
        <taxon>Bacteroidia</taxon>
        <taxon>Bacteroidales</taxon>
        <taxon>Prevotellaceae</taxon>
        <taxon>Prevotella</taxon>
    </lineage>
</organism>
<dbReference type="EMBL" id="FOIQ01000003">
    <property type="protein sequence ID" value="SEW07513.1"/>
    <property type="molecule type" value="Genomic_DNA"/>
</dbReference>
<dbReference type="RefSeq" id="WP_091901246.1">
    <property type="nucleotide sequence ID" value="NZ_FOIQ01000003.1"/>
</dbReference>
<keyword evidence="2" id="KW-1185">Reference proteome</keyword>
<dbReference type="InterPro" id="IPR024213">
    <property type="entry name" value="DUF3822"/>
</dbReference>
<name>A0A1I0P0Q4_9BACT</name>
<protein>
    <recommendedName>
        <fullName evidence="3">DUF3822 domain-containing protein</fullName>
    </recommendedName>
</protein>
<proteinExistence type="predicted"/>